<feature type="region of interest" description="Disordered" evidence="5">
    <location>
        <begin position="1117"/>
        <end position="1140"/>
    </location>
</feature>
<evidence type="ECO:0000256" key="5">
    <source>
        <dbReference type="SAM" id="MobiDB-lite"/>
    </source>
</evidence>
<feature type="region of interest" description="Disordered" evidence="5">
    <location>
        <begin position="388"/>
        <end position="423"/>
    </location>
</feature>
<dbReference type="OrthoDB" id="784962at2759"/>
<dbReference type="Pfam" id="PF00439">
    <property type="entry name" value="Bromodomain"/>
    <property type="match status" value="1"/>
</dbReference>
<evidence type="ECO:0000256" key="3">
    <source>
        <dbReference type="ARBA" id="ARBA00023242"/>
    </source>
</evidence>
<dbReference type="PROSITE" id="PS51138">
    <property type="entry name" value="ENT"/>
    <property type="match status" value="1"/>
</dbReference>
<dbReference type="Proteomes" id="UP000694845">
    <property type="component" value="Unplaced"/>
</dbReference>
<name>A0A8B7YZ83_ACAPL</name>
<keyword evidence="2 4" id="KW-0103">Bromodomain</keyword>
<comment type="subcellular location">
    <subcellularLocation>
        <location evidence="1">Nucleus</location>
    </subcellularLocation>
</comment>
<dbReference type="Gene3D" id="1.10.1240.40">
    <property type="entry name" value="ENT domain"/>
    <property type="match status" value="1"/>
</dbReference>
<evidence type="ECO:0000259" key="6">
    <source>
        <dbReference type="PROSITE" id="PS50014"/>
    </source>
</evidence>
<dbReference type="PRINTS" id="PR00503">
    <property type="entry name" value="BROMODOMAIN"/>
</dbReference>
<proteinExistence type="predicted"/>
<feature type="compositionally biased region" description="Polar residues" evidence="5">
    <location>
        <begin position="246"/>
        <end position="272"/>
    </location>
</feature>
<feature type="region of interest" description="Disordered" evidence="5">
    <location>
        <begin position="1163"/>
        <end position="1188"/>
    </location>
</feature>
<dbReference type="InterPro" id="IPR005491">
    <property type="entry name" value="ENT_dom"/>
</dbReference>
<dbReference type="Gene3D" id="1.20.920.10">
    <property type="entry name" value="Bromodomain-like"/>
    <property type="match status" value="1"/>
</dbReference>
<evidence type="ECO:0000313" key="8">
    <source>
        <dbReference type="Proteomes" id="UP000694845"/>
    </source>
</evidence>
<sequence>MWPKLLDMSKDECKRLLRRIELEAYAGIISAFRAQGDLTKDKKQILDELATTLSISTERHRAEVRRAVNDEKLSTVAERLSGPNNSSEWAIEGRRLIPLMPRLVPQTVFSLTANQAANAAFSHNLTLPLPSQTAKKEASSENSVKLPSPSSNVVVLPSGLSIPIKGGPDVDVESIPAKKSRRDSSHLQSKEPISSSVAPVLQTSLSPSLSVPSMSFTKSTTGNTITSNRSSSLSSSKHQVGYSAAISKQQSHRSLGGQSSSVGLTSSPTNKSGVGPAQSPLKFTYTKTASMSGNTVPTSSAQKVILVSSSSTSYTPSILQRSQSVPSAKPSFTKAGTKQSVILTSVSGQSFRQSESVSVGKHPGIAAGARQHTGISNTPLINRQKIAVSGRQGEASGSRISTSDMMPGTTAGGAGARKQSGNVGSVSAVNSSIITARTTASVISSQMTYVAPSMAGKPRGRAVSKQKLQKQVNMTPTCGITTPTEEVTSSKKQPGKSDIGMKILTQSVTAGTKLPRSSNQSSPLVEMSHKVSLATGTISTGKPVTSVAGHKVIISSTSAGVVPHHVAVTTPLIRTKPSTVSSMSSVNAKVVQGGTVNIGSGSKVVVTSAVVNQKVIQTIKATTTANVSQTVTSIVGSKSSMLLHKSYTQGSQVVISDPSKSPQAHVTSSLLQRPKISMVSAAPTSTTAPSFLSAGICFPSPQNTSSIAMTSVKSSGSRGMRSPITMVTPGSLLSQKRSVGSVSPNTLQSSGNTRVVEDVQSGRQGRDYSGSFTRGLLGSYPHPNNEWIDYDGSPPDSSASSAIKALLEFRSHPDAQKHSQTIDLSHIGSKSASKTTSLLTMPSTQLTTAPSRLTHRALLTTRVPQPATDMPTLGSPAGDVSQSSPTLLTNIQSRLKKALMSDRPEKPASAASFLQSATAEVEKAFQEQSKIHPAKQDVSLKETVLSCSQDERASSPSRQSNSHIHMKGQSQKGKKESQEVTIEDQGVVTDRVNVSSEEVSSFVDQFEQFLESEGIEEVSEIQEKSQSDHVAMQKSSVSKKTGQSTDSFKSLSEVLSSTPAGLSDCVSSGSVATDFALPSWRKKTDFETLTCGQKGAASVVMESTSVDISQMKLEDFTSQRLQDSEDVDDEKQSNTSLESSPVKITGSCVNVCVSAGTGLGSEETQGVRISNRKRKAPAPIDEEPGPTSMSSWARAAFNLLQRVMRFRGANRSKGDLNAASWFTRPVAASEAPGYNRVIKYPMDFGTVKRKLENGRYDNFADFHNDMMLVHNNCVQYNPPGHEIRRDCEEVFQFYTAEYKKLIERWEKLSPKKPKVEDQRSDKGKSIASRSIIL</sequence>
<dbReference type="SMART" id="SM01191">
    <property type="entry name" value="ENT"/>
    <property type="match status" value="1"/>
</dbReference>
<dbReference type="GO" id="GO:0005654">
    <property type="term" value="C:nucleoplasm"/>
    <property type="evidence" value="ECO:0007669"/>
    <property type="project" value="TreeGrafter"/>
</dbReference>
<dbReference type="InterPro" id="IPR036142">
    <property type="entry name" value="ENT_dom-like_sf"/>
</dbReference>
<keyword evidence="8" id="KW-1185">Reference proteome</keyword>
<feature type="compositionally biased region" description="Polar residues" evidence="5">
    <location>
        <begin position="954"/>
        <end position="963"/>
    </location>
</feature>
<keyword evidence="3" id="KW-0539">Nucleus</keyword>
<feature type="region of interest" description="Disordered" evidence="5">
    <location>
        <begin position="476"/>
        <end position="497"/>
    </location>
</feature>
<evidence type="ECO:0000259" key="7">
    <source>
        <dbReference type="PROSITE" id="PS51138"/>
    </source>
</evidence>
<evidence type="ECO:0000256" key="2">
    <source>
        <dbReference type="ARBA" id="ARBA00023117"/>
    </source>
</evidence>
<dbReference type="CDD" id="cd04369">
    <property type="entry name" value="Bromodomain"/>
    <property type="match status" value="1"/>
</dbReference>
<dbReference type="InterPro" id="IPR001487">
    <property type="entry name" value="Bromodomain"/>
</dbReference>
<protein>
    <submittedName>
        <fullName evidence="9">BRCA2-interacting transcriptional repressor EMSY-like isoform X1</fullName>
    </submittedName>
</protein>
<accession>A0A8B7YZ83</accession>
<dbReference type="PANTHER" id="PTHR16500">
    <property type="entry name" value="BRCA2-INTERACTING TRANSCRIPTIONAL REPRESSOR EMSY"/>
    <property type="match status" value="1"/>
</dbReference>
<dbReference type="InterPro" id="IPR033482">
    <property type="entry name" value="EMSY"/>
</dbReference>
<feature type="region of interest" description="Disordered" evidence="5">
    <location>
        <begin position="1023"/>
        <end position="1044"/>
    </location>
</feature>
<feature type="domain" description="Bromo" evidence="6">
    <location>
        <begin position="1214"/>
        <end position="1284"/>
    </location>
</feature>
<feature type="domain" description="ENT" evidence="7">
    <location>
        <begin position="13"/>
        <end position="97"/>
    </location>
</feature>
<feature type="compositionally biased region" description="Low complexity" evidence="5">
    <location>
        <begin position="143"/>
        <end position="152"/>
    </location>
</feature>
<dbReference type="SUPFAM" id="SSF47370">
    <property type="entry name" value="Bromodomain"/>
    <property type="match status" value="1"/>
</dbReference>
<dbReference type="PANTHER" id="PTHR16500:SF3">
    <property type="entry name" value="BRCA2-INTERACTING TRANSCRIPTIONAL REPRESSOR EMSY"/>
    <property type="match status" value="1"/>
</dbReference>
<evidence type="ECO:0000256" key="1">
    <source>
        <dbReference type="ARBA" id="ARBA00004123"/>
    </source>
</evidence>
<feature type="compositionally biased region" description="Low complexity" evidence="5">
    <location>
        <begin position="199"/>
        <end position="215"/>
    </location>
</feature>
<dbReference type="PROSITE" id="PS50014">
    <property type="entry name" value="BROMODOMAIN_2"/>
    <property type="match status" value="1"/>
</dbReference>
<feature type="compositionally biased region" description="Basic and acidic residues" evidence="5">
    <location>
        <begin position="1311"/>
        <end position="1324"/>
    </location>
</feature>
<feature type="region of interest" description="Disordered" evidence="5">
    <location>
        <begin position="946"/>
        <end position="984"/>
    </location>
</feature>
<dbReference type="RefSeq" id="XP_022098663.1">
    <property type="nucleotide sequence ID" value="XM_022242971.1"/>
</dbReference>
<evidence type="ECO:0000313" key="9">
    <source>
        <dbReference type="RefSeq" id="XP_022098663.1"/>
    </source>
</evidence>
<feature type="region of interest" description="Disordered" evidence="5">
    <location>
        <begin position="166"/>
        <end position="279"/>
    </location>
</feature>
<evidence type="ECO:0000256" key="4">
    <source>
        <dbReference type="PROSITE-ProRule" id="PRU00035"/>
    </source>
</evidence>
<feature type="compositionally biased region" description="Polar residues" evidence="5">
    <location>
        <begin position="1033"/>
        <end position="1044"/>
    </location>
</feature>
<dbReference type="Pfam" id="PF03735">
    <property type="entry name" value="ENT"/>
    <property type="match status" value="1"/>
</dbReference>
<dbReference type="GO" id="GO:0006355">
    <property type="term" value="P:regulation of DNA-templated transcription"/>
    <property type="evidence" value="ECO:0007669"/>
    <property type="project" value="InterPro"/>
</dbReference>
<dbReference type="OMA" id="HQKTIRG"/>
<reference evidence="9" key="1">
    <citation type="submission" date="2025-08" db="UniProtKB">
        <authorList>
            <consortium name="RefSeq"/>
        </authorList>
    </citation>
    <scope>IDENTIFICATION</scope>
</reference>
<feature type="compositionally biased region" description="Polar residues" evidence="5">
    <location>
        <begin position="476"/>
        <end position="492"/>
    </location>
</feature>
<dbReference type="SUPFAM" id="SSF158639">
    <property type="entry name" value="ENT-like"/>
    <property type="match status" value="1"/>
</dbReference>
<feature type="region of interest" description="Disordered" evidence="5">
    <location>
        <begin position="132"/>
        <end position="152"/>
    </location>
</feature>
<dbReference type="KEGG" id="aplc:110983604"/>
<dbReference type="GeneID" id="110983604"/>
<gene>
    <name evidence="9" type="primary">LOC110983604</name>
</gene>
<dbReference type="InterPro" id="IPR036427">
    <property type="entry name" value="Bromodomain-like_sf"/>
</dbReference>
<feature type="compositionally biased region" description="Polar residues" evidence="5">
    <location>
        <begin position="216"/>
        <end position="226"/>
    </location>
</feature>
<dbReference type="SMART" id="SM00297">
    <property type="entry name" value="BROMO"/>
    <property type="match status" value="1"/>
</dbReference>
<feature type="region of interest" description="Disordered" evidence="5">
    <location>
        <begin position="1311"/>
        <end position="1333"/>
    </location>
</feature>
<organism evidence="8 9">
    <name type="scientific">Acanthaster planci</name>
    <name type="common">Crown-of-thorns starfish</name>
    <dbReference type="NCBI Taxonomy" id="133434"/>
    <lineage>
        <taxon>Eukaryota</taxon>
        <taxon>Metazoa</taxon>
        <taxon>Echinodermata</taxon>
        <taxon>Eleutherozoa</taxon>
        <taxon>Asterozoa</taxon>
        <taxon>Asteroidea</taxon>
        <taxon>Valvatacea</taxon>
        <taxon>Valvatida</taxon>
        <taxon>Acanthasteridae</taxon>
        <taxon>Acanthaster</taxon>
    </lineage>
</organism>
<feature type="compositionally biased region" description="Low complexity" evidence="5">
    <location>
        <begin position="227"/>
        <end position="236"/>
    </location>
</feature>